<dbReference type="EMBL" id="LMTZ01000148">
    <property type="protein sequence ID" value="KST62916.1"/>
    <property type="molecule type" value="Genomic_DNA"/>
</dbReference>
<gene>
    <name evidence="2" type="ORF">BC008_10965</name>
    <name evidence="3" type="ORF">BC008_11250</name>
</gene>
<name>A0A0V7ZEC0_9CYAN</name>
<dbReference type="EMBL" id="LMTZ01000149">
    <property type="protein sequence ID" value="KST62863.1"/>
    <property type="molecule type" value="Genomic_DNA"/>
</dbReference>
<proteinExistence type="predicted"/>
<evidence type="ECO:0000313" key="3">
    <source>
        <dbReference type="EMBL" id="KST62916.1"/>
    </source>
</evidence>
<protein>
    <recommendedName>
        <fullName evidence="1">HNH nuclease domain-containing protein</fullName>
    </recommendedName>
</protein>
<dbReference type="InterPro" id="IPR003615">
    <property type="entry name" value="HNH_nuc"/>
</dbReference>
<organism evidence="3 4">
    <name type="scientific">Mastigocoleus testarum BC008</name>
    <dbReference type="NCBI Taxonomy" id="371196"/>
    <lineage>
        <taxon>Bacteria</taxon>
        <taxon>Bacillati</taxon>
        <taxon>Cyanobacteriota</taxon>
        <taxon>Cyanophyceae</taxon>
        <taxon>Nostocales</taxon>
        <taxon>Hapalosiphonaceae</taxon>
        <taxon>Mastigocoleus</taxon>
    </lineage>
</organism>
<keyword evidence="4" id="KW-1185">Reference proteome</keyword>
<comment type="caution">
    <text evidence="3">The sequence shown here is derived from an EMBL/GenBank/DDBJ whole genome shotgun (WGS) entry which is preliminary data.</text>
</comment>
<feature type="domain" description="HNH nuclease" evidence="1">
    <location>
        <begin position="251"/>
        <end position="298"/>
    </location>
</feature>
<dbReference type="Proteomes" id="UP000053372">
    <property type="component" value="Unassembled WGS sequence"/>
</dbReference>
<reference evidence="3 4" key="1">
    <citation type="journal article" date="2015" name="Genome Announc.">
        <title>Draft Genome of the Euendolithic (true boring) Cyanobacterium Mastigocoleus testarum strain BC008.</title>
        <authorList>
            <person name="Guida B.S."/>
            <person name="Garcia-Pichel F."/>
        </authorList>
    </citation>
    <scope>NUCLEOTIDE SEQUENCE [LARGE SCALE GENOMIC DNA]</scope>
    <source>
        <strain evidence="3 4">BC008</strain>
    </source>
</reference>
<sequence length="381" mass="44776">MNSEQKLPQSERVNVSILSQVFHNTTNSYKYLFFLSILDIIARRKFDTLSPISFREIVVEMLANAWYPHTYFKLSFGRQDQVTNKLDSLNLEISGPILKFRDADKKFLRKTLHYQNIDDIINFISRYVPFRLIRPFFTSETKGLADAKINQILVSLTYDKFELTKPIYCFDSQKLKNCTAIVLHQDWVEYIAENYSVIRGWVSWKWLCYMQRCNPNVPAIANKLFPPQQRESLTSQTKFWKLVLENTEAHCIYSNFALNTDNLSLDHYLPWSFVAHDQLWNLIPTIPSVNSSKSNNIPSVDKYFIKFVELQHIGLMISSEHLPERQWNKYIESYLTDLKISDQNNLLDLEILHSAYRNTFLPLLSLATTQGFMADWSYQNT</sequence>
<dbReference type="Gene3D" id="1.10.30.50">
    <property type="match status" value="1"/>
</dbReference>
<evidence type="ECO:0000313" key="2">
    <source>
        <dbReference type="EMBL" id="KST62863.1"/>
    </source>
</evidence>
<evidence type="ECO:0000259" key="1">
    <source>
        <dbReference type="Pfam" id="PF13395"/>
    </source>
</evidence>
<dbReference type="AlphaFoldDB" id="A0A0V7ZEC0"/>
<dbReference type="Pfam" id="PF13395">
    <property type="entry name" value="HNH_4"/>
    <property type="match status" value="1"/>
</dbReference>
<evidence type="ECO:0000313" key="4">
    <source>
        <dbReference type="Proteomes" id="UP000053372"/>
    </source>
</evidence>
<accession>A0A0V7ZEC0</accession>